<keyword evidence="3" id="KW-1185">Reference proteome</keyword>
<feature type="region of interest" description="Disordered" evidence="1">
    <location>
        <begin position="1"/>
        <end position="92"/>
    </location>
</feature>
<dbReference type="RefSeq" id="WP_171194557.1">
    <property type="nucleotide sequence ID" value="NZ_JACMYE010000009.1"/>
</dbReference>
<proteinExistence type="predicted"/>
<organism evidence="2 3">
    <name type="scientific">Corynebacterium lujinxingii</name>
    <dbReference type="NCBI Taxonomy" id="2763010"/>
    <lineage>
        <taxon>Bacteria</taxon>
        <taxon>Bacillati</taxon>
        <taxon>Actinomycetota</taxon>
        <taxon>Actinomycetes</taxon>
        <taxon>Mycobacteriales</taxon>
        <taxon>Corynebacteriaceae</taxon>
        <taxon>Corynebacterium</taxon>
    </lineage>
</organism>
<accession>A0ABR6UJE7</accession>
<feature type="non-terminal residue" evidence="2">
    <location>
        <position position="1"/>
    </location>
</feature>
<evidence type="ECO:0000256" key="1">
    <source>
        <dbReference type="SAM" id="MobiDB-lite"/>
    </source>
</evidence>
<comment type="caution">
    <text evidence="2">The sequence shown here is derived from an EMBL/GenBank/DDBJ whole genome shotgun (WGS) entry which is preliminary data.</text>
</comment>
<feature type="compositionally biased region" description="Basic and acidic residues" evidence="1">
    <location>
        <begin position="1"/>
        <end position="13"/>
    </location>
</feature>
<protein>
    <submittedName>
        <fullName evidence="2">Uncharacterized protein</fullName>
    </submittedName>
</protein>
<dbReference type="EMBL" id="JACMYE010000009">
    <property type="protein sequence ID" value="MBC3179686.1"/>
    <property type="molecule type" value="Genomic_DNA"/>
</dbReference>
<name>A0ABR6UJE7_9CORY</name>
<dbReference type="Proteomes" id="UP000642876">
    <property type="component" value="Unassembled WGS sequence"/>
</dbReference>
<evidence type="ECO:0000313" key="3">
    <source>
        <dbReference type="Proteomes" id="UP000642876"/>
    </source>
</evidence>
<reference evidence="2 3" key="1">
    <citation type="submission" date="2020-08" db="EMBL/GenBank/DDBJ databases">
        <title>novel species in genus Corynebacterium.</title>
        <authorList>
            <person name="Zhang G."/>
        </authorList>
    </citation>
    <scope>NUCLEOTIDE SEQUENCE [LARGE SCALE GENOMIC DNA]</scope>
    <source>
        <strain evidence="3">zg-917</strain>
    </source>
</reference>
<evidence type="ECO:0000313" key="2">
    <source>
        <dbReference type="EMBL" id="MBC3179686.1"/>
    </source>
</evidence>
<gene>
    <name evidence="2" type="ORF">H7348_10300</name>
</gene>
<sequence>NKNKRETGREKPKTQPKQTNQHHTTKRHTVLDWQKSKHYRKPQRLPTGPIPDGAKQQDRQKISCANKMKHTTQNKRSGNHWFTQPPPAHTKSMRTHAAHNTKHTTTKNQMHWHTIEFSNNTSTPKPTHKHVGKSKVTKVFSSAIVFLPATQTREPICSPAGRCRSR</sequence>